<reference evidence="8" key="1">
    <citation type="submission" date="2016-10" db="EMBL/GenBank/DDBJ databases">
        <authorList>
            <person name="Varghese N."/>
            <person name="Submissions S."/>
        </authorList>
    </citation>
    <scope>NUCLEOTIDE SEQUENCE [LARGE SCALE GENOMIC DNA]</scope>
    <source>
        <strain evidence="8">CGMCC 1.6494</strain>
    </source>
</reference>
<feature type="transmembrane region" description="Helical" evidence="6">
    <location>
        <begin position="60"/>
        <end position="78"/>
    </location>
</feature>
<dbReference type="Pfam" id="PF02588">
    <property type="entry name" value="YitT_membrane"/>
    <property type="match status" value="1"/>
</dbReference>
<evidence type="ECO:0000256" key="3">
    <source>
        <dbReference type="ARBA" id="ARBA00022692"/>
    </source>
</evidence>
<gene>
    <name evidence="7" type="ORF">SAMN04487951_105246</name>
</gene>
<feature type="transmembrane region" description="Helical" evidence="6">
    <location>
        <begin position="155"/>
        <end position="176"/>
    </location>
</feature>
<dbReference type="InterPro" id="IPR051461">
    <property type="entry name" value="UPF0750_membrane"/>
</dbReference>
<keyword evidence="8" id="KW-1185">Reference proteome</keyword>
<dbReference type="STRING" id="416873.SAMN04487951_105246"/>
<evidence type="ECO:0000256" key="1">
    <source>
        <dbReference type="ARBA" id="ARBA00004651"/>
    </source>
</evidence>
<feature type="transmembrane region" description="Helical" evidence="6">
    <location>
        <begin position="182"/>
        <end position="199"/>
    </location>
</feature>
<dbReference type="PANTHER" id="PTHR33545:SF5">
    <property type="entry name" value="UPF0750 MEMBRANE PROTEIN YITT"/>
    <property type="match status" value="1"/>
</dbReference>
<name>A0A1H0BXC5_9GAMM</name>
<keyword evidence="3 6" id="KW-0812">Transmembrane</keyword>
<comment type="subcellular location">
    <subcellularLocation>
        <location evidence="1">Cell membrane</location>
        <topology evidence="1">Multi-pass membrane protein</topology>
    </subcellularLocation>
</comment>
<protein>
    <submittedName>
        <fullName evidence="7">Uncharacterized 5xTM membrane BCR, YitT family COG1284</fullName>
    </submittedName>
</protein>
<organism evidence="7 8">
    <name type="scientific">Vreelandella arcis</name>
    <dbReference type="NCBI Taxonomy" id="416873"/>
    <lineage>
        <taxon>Bacteria</taxon>
        <taxon>Pseudomonadati</taxon>
        <taxon>Pseudomonadota</taxon>
        <taxon>Gammaproteobacteria</taxon>
        <taxon>Oceanospirillales</taxon>
        <taxon>Halomonadaceae</taxon>
        <taxon>Vreelandella</taxon>
    </lineage>
</organism>
<dbReference type="Proteomes" id="UP000199677">
    <property type="component" value="Unassembled WGS sequence"/>
</dbReference>
<evidence type="ECO:0000256" key="5">
    <source>
        <dbReference type="ARBA" id="ARBA00023136"/>
    </source>
</evidence>
<keyword evidence="2" id="KW-1003">Cell membrane</keyword>
<proteinExistence type="predicted"/>
<keyword evidence="4 6" id="KW-1133">Transmembrane helix</keyword>
<evidence type="ECO:0000256" key="4">
    <source>
        <dbReference type="ARBA" id="ARBA00022989"/>
    </source>
</evidence>
<evidence type="ECO:0000256" key="2">
    <source>
        <dbReference type="ARBA" id="ARBA00022475"/>
    </source>
</evidence>
<accession>A0A1H0BXC5</accession>
<dbReference type="AlphaFoldDB" id="A0A1H0BXC5"/>
<feature type="transmembrane region" description="Helical" evidence="6">
    <location>
        <begin position="90"/>
        <end position="108"/>
    </location>
</feature>
<evidence type="ECO:0000256" key="6">
    <source>
        <dbReference type="SAM" id="Phobius"/>
    </source>
</evidence>
<dbReference type="GO" id="GO:0005886">
    <property type="term" value="C:plasma membrane"/>
    <property type="evidence" value="ECO:0007669"/>
    <property type="project" value="UniProtKB-SubCell"/>
</dbReference>
<dbReference type="RefSeq" id="WP_089704780.1">
    <property type="nucleotide sequence ID" value="NZ_FNII01000005.1"/>
</dbReference>
<dbReference type="InterPro" id="IPR003740">
    <property type="entry name" value="YitT"/>
</dbReference>
<feature type="transmembrane region" description="Helical" evidence="6">
    <location>
        <begin position="21"/>
        <end position="54"/>
    </location>
</feature>
<evidence type="ECO:0000313" key="7">
    <source>
        <dbReference type="EMBL" id="SDN50227.1"/>
    </source>
</evidence>
<dbReference type="PANTHER" id="PTHR33545">
    <property type="entry name" value="UPF0750 MEMBRANE PROTEIN YITT-RELATED"/>
    <property type="match status" value="1"/>
</dbReference>
<keyword evidence="5 6" id="KW-0472">Membrane</keyword>
<feature type="transmembrane region" description="Helical" evidence="6">
    <location>
        <begin position="114"/>
        <end position="134"/>
    </location>
</feature>
<evidence type="ECO:0000313" key="8">
    <source>
        <dbReference type="Proteomes" id="UP000199677"/>
    </source>
</evidence>
<dbReference type="EMBL" id="FNII01000005">
    <property type="protein sequence ID" value="SDN50227.1"/>
    <property type="molecule type" value="Genomic_DNA"/>
</dbReference>
<dbReference type="OrthoDB" id="3296441at2"/>
<sequence length="209" mass="22788">MRMEDLPTDPHKPYEDVMAMLLGTFFVALGVTFYTHAVLLTGSTAGLALLLSYVTSSVTGWGFGVWFFAINLPFYYLAIKRMGWSFTLRTFAAIGLVSLFSELTQGWVEFAAVPSLYAALMGGALMGIGMLMLFRHRTSLGGINILALYLQDKHGLRAGYVQLGIDGLILLVALTQLPLDRVGYSVLGALTLNLMIALNHKPGRYIGVS</sequence>